<dbReference type="OrthoDB" id="7432721at2"/>
<dbReference type="Proteomes" id="UP000027647">
    <property type="component" value="Unassembled WGS sequence"/>
</dbReference>
<dbReference type="RefSeq" id="WP_034961502.1">
    <property type="nucleotide sequence ID" value="NZ_JMIW01000007.1"/>
</dbReference>
<proteinExistence type="predicted"/>
<dbReference type="EMBL" id="JMIW01000007">
    <property type="protein sequence ID" value="KEO88749.1"/>
    <property type="molecule type" value="Genomic_DNA"/>
</dbReference>
<feature type="chain" id="PRO_5001698499" description="Secreted protein" evidence="1">
    <location>
        <begin position="25"/>
        <end position="247"/>
    </location>
</feature>
<feature type="signal peptide" evidence="1">
    <location>
        <begin position="1"/>
        <end position="24"/>
    </location>
</feature>
<dbReference type="STRING" id="1044.EH31_15020"/>
<gene>
    <name evidence="2" type="ORF">EH31_15020</name>
</gene>
<protein>
    <recommendedName>
        <fullName evidence="4">Secreted protein</fullName>
    </recommendedName>
</protein>
<keyword evidence="1" id="KW-0732">Signal</keyword>
<comment type="caution">
    <text evidence="2">The sequence shown here is derived from an EMBL/GenBank/DDBJ whole genome shotgun (WGS) entry which is preliminary data.</text>
</comment>
<dbReference type="AlphaFoldDB" id="A0A074M5X9"/>
<reference evidence="2 3" key="1">
    <citation type="submission" date="2014-04" db="EMBL/GenBank/DDBJ databases">
        <title>A comprehensive comparison of genomes of Erythrobacter spp. strains.</title>
        <authorList>
            <person name="Zheng Q."/>
        </authorList>
    </citation>
    <scope>NUCLEOTIDE SEQUENCE [LARGE SCALE GENOMIC DNA]</scope>
    <source>
        <strain evidence="2 3">DSM 6997</strain>
    </source>
</reference>
<evidence type="ECO:0000313" key="2">
    <source>
        <dbReference type="EMBL" id="KEO88749.1"/>
    </source>
</evidence>
<evidence type="ECO:0008006" key="4">
    <source>
        <dbReference type="Google" id="ProtNLM"/>
    </source>
</evidence>
<keyword evidence="3" id="KW-1185">Reference proteome</keyword>
<accession>A0A074M5X9</accession>
<organism evidence="2 3">
    <name type="scientific">Erythrobacter longus</name>
    <dbReference type="NCBI Taxonomy" id="1044"/>
    <lineage>
        <taxon>Bacteria</taxon>
        <taxon>Pseudomonadati</taxon>
        <taxon>Pseudomonadota</taxon>
        <taxon>Alphaproteobacteria</taxon>
        <taxon>Sphingomonadales</taxon>
        <taxon>Erythrobacteraceae</taxon>
        <taxon>Erythrobacter/Porphyrobacter group</taxon>
        <taxon>Erythrobacter</taxon>
    </lineage>
</organism>
<evidence type="ECO:0000313" key="3">
    <source>
        <dbReference type="Proteomes" id="UP000027647"/>
    </source>
</evidence>
<sequence>MNLIKALFAAFCASVLALASPANASPDSFIDIHEEPVGMSTTHLFLLRTSTDNLGYYEALRAEIFLIVQDLQSGEEEVIVIDKFVHSSDYSDDGKLTGYSIKRDAGIEPVDPASVLRARGALPWVAIHRPMGFEPLVNITMGEQAVEVQIGGDTPLRLSRDAIQAKLSRVGQFMAENVADHPRSSSMTTKQHFEGREVTAAHCHSAELLDYWMLGQRNRPHLLRVHCAYDEDSETTSVVMRLPAVER</sequence>
<evidence type="ECO:0000256" key="1">
    <source>
        <dbReference type="SAM" id="SignalP"/>
    </source>
</evidence>
<name>A0A074M5X9_ERYLO</name>